<keyword evidence="2" id="KW-0132">Cell division</keyword>
<evidence type="ECO:0000256" key="3">
    <source>
        <dbReference type="ARBA" id="ARBA00022763"/>
    </source>
</evidence>
<reference evidence="8" key="1">
    <citation type="submission" date="2018-02" db="EMBL/GenBank/DDBJ databases">
        <authorList>
            <person name="Cohen D.B."/>
            <person name="Kent A.D."/>
        </authorList>
    </citation>
    <scope>NUCLEOTIDE SEQUENCE</scope>
</reference>
<dbReference type="GO" id="GO:0007064">
    <property type="term" value="P:mitotic sister chromatid cohesion"/>
    <property type="evidence" value="ECO:0007669"/>
    <property type="project" value="InterPro"/>
</dbReference>
<proteinExistence type="predicted"/>
<sequence>MMSVQGKDAGNNLLSPPSSIDELLTLLDRVENLLTNVVQAPSKSMHDALLPSMNALITNELLRHVEMDVKVLVISCLTEITRITAPNAPYDDEKMKEIFQLTIAAFENLSHLSNRYYTKAVSILTIVAKVKSYLVMLDLEFDALVVEMFQTFFKIISSSHPPDVFSAMETIMTIVIDENTFCPTKVGQAVDATFKLVEDSTIIDEDVVSFPSLTPHIEFVIPDKFNDVMESKVSLFSVLPTIVLDLKQVLCIRILLLQHFKTQGRVFSNKRSMVGHVPQVNKLANILRCRVSALPLTYLGLPLGAPFKNKAVWNVVVERTQYHTAASMWGACGGVGFQTKSSSHMELVFGSSSEQVETLSLVSSTLLWMMGPALSSEASVADHLRFQGANLLWDIEFTRAIQDWELELVVSFMELLYSCPISQADLNSSCSSVSHRKKTVWRSKVPPRVAFFIWTAALGGEESVNHLLLHCPIAKELWDLALTLFGVA</sequence>
<organism evidence="8">
    <name type="scientific">Fagus sylvatica</name>
    <name type="common">Beechnut</name>
    <dbReference type="NCBI Taxonomy" id="28930"/>
    <lineage>
        <taxon>Eukaryota</taxon>
        <taxon>Viridiplantae</taxon>
        <taxon>Streptophyta</taxon>
        <taxon>Embryophyta</taxon>
        <taxon>Tracheophyta</taxon>
        <taxon>Spermatophyta</taxon>
        <taxon>Magnoliopsida</taxon>
        <taxon>eudicotyledons</taxon>
        <taxon>Gunneridae</taxon>
        <taxon>Pentapetalae</taxon>
        <taxon>rosids</taxon>
        <taxon>fabids</taxon>
        <taxon>Fagales</taxon>
        <taxon>Fagaceae</taxon>
        <taxon>Fagus</taxon>
    </lineage>
</organism>
<dbReference type="PANTHER" id="PTHR12663">
    <property type="entry name" value="ANDROGEN INDUCED INHIBITOR OF PROLIFERATION AS3 / PDS5-RELATED"/>
    <property type="match status" value="1"/>
</dbReference>
<comment type="subcellular location">
    <subcellularLocation>
        <location evidence="1">Nucleus</location>
    </subcellularLocation>
</comment>
<evidence type="ECO:0000256" key="2">
    <source>
        <dbReference type="ARBA" id="ARBA00022618"/>
    </source>
</evidence>
<evidence type="ECO:0000256" key="1">
    <source>
        <dbReference type="ARBA" id="ARBA00004123"/>
    </source>
</evidence>
<evidence type="ECO:0000256" key="5">
    <source>
        <dbReference type="ARBA" id="ARBA00023204"/>
    </source>
</evidence>
<dbReference type="GO" id="GO:0006281">
    <property type="term" value="P:DNA repair"/>
    <property type="evidence" value="ECO:0007669"/>
    <property type="project" value="UniProtKB-KW"/>
</dbReference>
<evidence type="ECO:0008006" key="9">
    <source>
        <dbReference type="Google" id="ProtNLM"/>
    </source>
</evidence>
<keyword evidence="3" id="KW-0227">DNA damage</keyword>
<dbReference type="Pfam" id="PF20168">
    <property type="entry name" value="PDS5"/>
    <property type="match status" value="1"/>
</dbReference>
<gene>
    <name evidence="8" type="ORF">FSB_LOCUS32576</name>
</gene>
<dbReference type="SUPFAM" id="SSF48371">
    <property type="entry name" value="ARM repeat"/>
    <property type="match status" value="1"/>
</dbReference>
<dbReference type="PANTHER" id="PTHR12663:SF69">
    <property type="entry name" value="SISTER CHROMATID COHESION PROTEIN PDS5 HOMOLOG E"/>
    <property type="match status" value="1"/>
</dbReference>
<keyword evidence="5" id="KW-0234">DNA repair</keyword>
<protein>
    <recommendedName>
        <fullName evidence="9">Reverse transcriptase zinc-binding domain-containing protein</fullName>
    </recommendedName>
</protein>
<dbReference type="GO" id="GO:0000785">
    <property type="term" value="C:chromatin"/>
    <property type="evidence" value="ECO:0007669"/>
    <property type="project" value="TreeGrafter"/>
</dbReference>
<evidence type="ECO:0000256" key="4">
    <source>
        <dbReference type="ARBA" id="ARBA00022776"/>
    </source>
</evidence>
<evidence type="ECO:0000313" key="8">
    <source>
        <dbReference type="EMBL" id="SPD04694.1"/>
    </source>
</evidence>
<dbReference type="GO" id="GO:0005634">
    <property type="term" value="C:nucleus"/>
    <property type="evidence" value="ECO:0007669"/>
    <property type="project" value="UniProtKB-SubCell"/>
</dbReference>
<dbReference type="GO" id="GO:0051301">
    <property type="term" value="P:cell division"/>
    <property type="evidence" value="ECO:0007669"/>
    <property type="project" value="UniProtKB-KW"/>
</dbReference>
<dbReference type="InterPro" id="IPR016024">
    <property type="entry name" value="ARM-type_fold"/>
</dbReference>
<keyword evidence="4" id="KW-0498">Mitosis</keyword>
<evidence type="ECO:0000256" key="6">
    <source>
        <dbReference type="ARBA" id="ARBA00023242"/>
    </source>
</evidence>
<keyword evidence="7" id="KW-0131">Cell cycle</keyword>
<evidence type="ECO:0000256" key="7">
    <source>
        <dbReference type="ARBA" id="ARBA00023306"/>
    </source>
</evidence>
<dbReference type="EMBL" id="OIVN01002558">
    <property type="protein sequence ID" value="SPD04694.1"/>
    <property type="molecule type" value="Genomic_DNA"/>
</dbReference>
<dbReference type="AlphaFoldDB" id="A0A2N9GZF6"/>
<accession>A0A2N9GZF6</accession>
<name>A0A2N9GZF6_FAGSY</name>
<keyword evidence="6" id="KW-0539">Nucleus</keyword>
<dbReference type="InterPro" id="IPR039776">
    <property type="entry name" value="Pds5"/>
</dbReference>
<dbReference type="GO" id="GO:0035825">
    <property type="term" value="P:homologous recombination"/>
    <property type="evidence" value="ECO:0007669"/>
    <property type="project" value="UniProtKB-ARBA"/>
</dbReference>